<dbReference type="CDD" id="cd21140">
    <property type="entry name" value="Cas6_I-like"/>
    <property type="match status" value="1"/>
</dbReference>
<evidence type="ECO:0000313" key="4">
    <source>
        <dbReference type="Proteomes" id="UP001524502"/>
    </source>
</evidence>
<dbReference type="EMBL" id="JANFXK010000004">
    <property type="protein sequence ID" value="MCQ4636094.1"/>
    <property type="molecule type" value="Genomic_DNA"/>
</dbReference>
<dbReference type="InterPro" id="IPR049435">
    <property type="entry name" value="Cas_Cas6_C"/>
</dbReference>
<proteinExistence type="predicted"/>
<sequence>MKLSIEFTLTKKEFPLDFRRVFLALLKKCLAEADNGKYMDKYYEAGKEKDFTFAVFFSEPVFRKTHIELKAERGKLLFSCAETFTGFLFFSAFLEQRGKAFPLEKGNHLTIQSVKKVAEPETKESQAMVKMLSPLCVREHKREKNWDQYYIYDDEDFQKKALYVIKNKLLRAGFSEELSETFKITPVNCKKTVVEFYKRKIPCSLGYFLLEGDRAVLNYLLRAGLASRCSAGFGMPELK</sequence>
<dbReference type="InterPro" id="IPR010156">
    <property type="entry name" value="CRISPR-assoc_prot_Cas6"/>
</dbReference>
<keyword evidence="1" id="KW-0051">Antiviral defense</keyword>
<feature type="domain" description="CRISPR associated protein Cas6 C-terminal" evidence="2">
    <location>
        <begin position="118"/>
        <end position="237"/>
    </location>
</feature>
<protein>
    <submittedName>
        <fullName evidence="3">CRISPR-associated endoribonuclease Cas6</fullName>
    </submittedName>
</protein>
<reference evidence="3 4" key="1">
    <citation type="submission" date="2022-06" db="EMBL/GenBank/DDBJ databases">
        <title>Isolation of gut microbiota from human fecal samples.</title>
        <authorList>
            <person name="Pamer E.G."/>
            <person name="Barat B."/>
            <person name="Waligurski E."/>
            <person name="Medina S."/>
            <person name="Paddock L."/>
            <person name="Mostad J."/>
        </authorList>
    </citation>
    <scope>NUCLEOTIDE SEQUENCE [LARGE SCALE GENOMIC DNA]</scope>
    <source>
        <strain evidence="3 4">SL.3.17</strain>
    </source>
</reference>
<comment type="caution">
    <text evidence="3">The sequence shown here is derived from an EMBL/GenBank/DDBJ whole genome shotgun (WGS) entry which is preliminary data.</text>
</comment>
<gene>
    <name evidence="3" type="primary">cas6</name>
    <name evidence="3" type="ORF">NE619_05090</name>
</gene>
<name>A0ABT1RLM1_9FIRM</name>
<dbReference type="PANTHER" id="PTHR36984:SF3">
    <property type="entry name" value="CRISPR-ASSOCIATED ENDORIBONUCLEASE CAS6"/>
    <property type="match status" value="1"/>
</dbReference>
<dbReference type="Pfam" id="PF01881">
    <property type="entry name" value="Cas_Cas6_C"/>
    <property type="match status" value="1"/>
</dbReference>
<keyword evidence="4" id="KW-1185">Reference proteome</keyword>
<evidence type="ECO:0000256" key="1">
    <source>
        <dbReference type="ARBA" id="ARBA00023118"/>
    </source>
</evidence>
<dbReference type="RefSeq" id="WP_256131282.1">
    <property type="nucleotide sequence ID" value="NZ_JANFXK010000004.1"/>
</dbReference>
<dbReference type="Proteomes" id="UP001524502">
    <property type="component" value="Unassembled WGS sequence"/>
</dbReference>
<evidence type="ECO:0000259" key="2">
    <source>
        <dbReference type="Pfam" id="PF01881"/>
    </source>
</evidence>
<dbReference type="PANTHER" id="PTHR36984">
    <property type="entry name" value="CRISPR-ASSOCIATED ENDORIBONUCLEASE CAS6 1"/>
    <property type="match status" value="1"/>
</dbReference>
<dbReference type="Gene3D" id="3.30.70.1890">
    <property type="match status" value="1"/>
</dbReference>
<dbReference type="NCBIfam" id="TIGR01877">
    <property type="entry name" value="cas_cas6"/>
    <property type="match status" value="1"/>
</dbReference>
<accession>A0ABT1RLM1</accession>
<dbReference type="InterPro" id="IPR045747">
    <property type="entry name" value="CRISPR-assoc_prot_Cas6_N_sf"/>
</dbReference>
<organism evidence="3 4">
    <name type="scientific">Anaerovorax odorimutans</name>
    <dbReference type="NCBI Taxonomy" id="109327"/>
    <lineage>
        <taxon>Bacteria</taxon>
        <taxon>Bacillati</taxon>
        <taxon>Bacillota</taxon>
        <taxon>Clostridia</taxon>
        <taxon>Peptostreptococcales</taxon>
        <taxon>Anaerovoracaceae</taxon>
        <taxon>Anaerovorax</taxon>
    </lineage>
</organism>
<evidence type="ECO:0000313" key="3">
    <source>
        <dbReference type="EMBL" id="MCQ4636094.1"/>
    </source>
</evidence>
<dbReference type="Gene3D" id="3.30.70.1900">
    <property type="match status" value="1"/>
</dbReference>